<evidence type="ECO:0000256" key="8">
    <source>
        <dbReference type="ARBA" id="ARBA00022989"/>
    </source>
</evidence>
<dbReference type="Gene3D" id="1.10.10.1230">
    <property type="entry name" value="Penicillin-binding protein, N-terminal non-catalytic domain, head sub-domain"/>
    <property type="match status" value="1"/>
</dbReference>
<keyword evidence="7" id="KW-0573">Peptidoglycan synthesis</keyword>
<dbReference type="SUPFAM" id="SSF56601">
    <property type="entry name" value="beta-lactamase/transpeptidase-like"/>
    <property type="match status" value="1"/>
</dbReference>
<comment type="similarity">
    <text evidence="3">Belongs to the transpeptidase family.</text>
</comment>
<keyword evidence="15" id="KW-1185">Reference proteome</keyword>
<feature type="domain" description="Penicillin-binding protein transpeptidase" evidence="12">
    <location>
        <begin position="616"/>
        <end position="859"/>
    </location>
</feature>
<feature type="domain" description="Penicillin-binding protein transpeptidase" evidence="12">
    <location>
        <begin position="397"/>
        <end position="614"/>
    </location>
</feature>
<dbReference type="Gene3D" id="3.90.1310.10">
    <property type="entry name" value="Penicillin-binding protein 2a (Domain 2)"/>
    <property type="match status" value="1"/>
</dbReference>
<evidence type="ECO:0000259" key="13">
    <source>
        <dbReference type="Pfam" id="PF03717"/>
    </source>
</evidence>
<evidence type="ECO:0000259" key="12">
    <source>
        <dbReference type="Pfam" id="PF00905"/>
    </source>
</evidence>
<keyword evidence="5 11" id="KW-0812">Transmembrane</keyword>
<evidence type="ECO:0000256" key="9">
    <source>
        <dbReference type="ARBA" id="ARBA00023136"/>
    </source>
</evidence>
<gene>
    <name evidence="14" type="ORF">ACJDT4_15320</name>
</gene>
<dbReference type="InterPro" id="IPR001460">
    <property type="entry name" value="PCN-bd_Tpept"/>
</dbReference>
<evidence type="ECO:0000256" key="5">
    <source>
        <dbReference type="ARBA" id="ARBA00022692"/>
    </source>
</evidence>
<keyword evidence="8 11" id="KW-1133">Transmembrane helix</keyword>
<dbReference type="InterPro" id="IPR050515">
    <property type="entry name" value="Beta-lactam/transpept"/>
</dbReference>
<dbReference type="InterPro" id="IPR005311">
    <property type="entry name" value="PBP_dimer"/>
</dbReference>
<keyword evidence="9 11" id="KW-0472">Membrane</keyword>
<dbReference type="EMBL" id="JBJIAA010000012">
    <property type="protein sequence ID" value="MFL0251788.1"/>
    <property type="molecule type" value="Genomic_DNA"/>
</dbReference>
<evidence type="ECO:0000256" key="6">
    <source>
        <dbReference type="ARBA" id="ARBA00022960"/>
    </source>
</evidence>
<keyword evidence="4" id="KW-1003">Cell membrane</keyword>
<comment type="subcellular location">
    <subcellularLocation>
        <location evidence="2">Cell membrane</location>
    </subcellularLocation>
    <subcellularLocation>
        <location evidence="1">Membrane</location>
        <topology evidence="1">Single-pass membrane protein</topology>
    </subcellularLocation>
</comment>
<dbReference type="InterPro" id="IPR012338">
    <property type="entry name" value="Beta-lactam/transpept-like"/>
</dbReference>
<name>A0ABW8TH51_9CLOT</name>
<dbReference type="Gene3D" id="3.40.710.10">
    <property type="entry name" value="DD-peptidase/beta-lactamase superfamily"/>
    <property type="match status" value="2"/>
</dbReference>
<feature type="transmembrane region" description="Helical" evidence="11">
    <location>
        <begin position="12"/>
        <end position="32"/>
    </location>
</feature>
<dbReference type="InterPro" id="IPR036138">
    <property type="entry name" value="PBP_dimer_sf"/>
</dbReference>
<dbReference type="Pfam" id="PF00905">
    <property type="entry name" value="Transpeptidase"/>
    <property type="match status" value="2"/>
</dbReference>
<evidence type="ECO:0000256" key="11">
    <source>
        <dbReference type="SAM" id="Phobius"/>
    </source>
</evidence>
<dbReference type="PANTHER" id="PTHR30627:SF2">
    <property type="entry name" value="PEPTIDOGLYCAN D,D-TRANSPEPTIDASE MRDA"/>
    <property type="match status" value="1"/>
</dbReference>
<comment type="caution">
    <text evidence="14">The sequence shown here is derived from an EMBL/GenBank/DDBJ whole genome shotgun (WGS) entry which is preliminary data.</text>
</comment>
<evidence type="ECO:0000256" key="1">
    <source>
        <dbReference type="ARBA" id="ARBA00004167"/>
    </source>
</evidence>
<evidence type="ECO:0000313" key="14">
    <source>
        <dbReference type="EMBL" id="MFL0251788.1"/>
    </source>
</evidence>
<feature type="domain" description="Penicillin-binding protein dimerisation" evidence="13">
    <location>
        <begin position="56"/>
        <end position="343"/>
    </location>
</feature>
<protein>
    <submittedName>
        <fullName evidence="14">Peptidoglycan D,D-transpeptidase FtsI family protein</fullName>
    </submittedName>
</protein>
<dbReference type="PANTHER" id="PTHR30627">
    <property type="entry name" value="PEPTIDOGLYCAN D,D-TRANSPEPTIDASE"/>
    <property type="match status" value="1"/>
</dbReference>
<evidence type="ECO:0000256" key="4">
    <source>
        <dbReference type="ARBA" id="ARBA00022475"/>
    </source>
</evidence>
<dbReference type="RefSeq" id="WP_406788437.1">
    <property type="nucleotide sequence ID" value="NZ_JBJIAA010000012.1"/>
</dbReference>
<evidence type="ECO:0000256" key="10">
    <source>
        <dbReference type="ARBA" id="ARBA00023316"/>
    </source>
</evidence>
<evidence type="ECO:0000256" key="2">
    <source>
        <dbReference type="ARBA" id="ARBA00004236"/>
    </source>
</evidence>
<evidence type="ECO:0000256" key="7">
    <source>
        <dbReference type="ARBA" id="ARBA00022984"/>
    </source>
</evidence>
<accession>A0ABW8TH51</accession>
<organism evidence="14 15">
    <name type="scientific">Clostridium neuense</name>
    <dbReference type="NCBI Taxonomy" id="1728934"/>
    <lineage>
        <taxon>Bacteria</taxon>
        <taxon>Bacillati</taxon>
        <taxon>Bacillota</taxon>
        <taxon>Clostridia</taxon>
        <taxon>Eubacteriales</taxon>
        <taxon>Clostridiaceae</taxon>
        <taxon>Clostridium</taxon>
    </lineage>
</organism>
<dbReference type="SUPFAM" id="SSF56519">
    <property type="entry name" value="Penicillin binding protein dimerisation domain"/>
    <property type="match status" value="1"/>
</dbReference>
<evidence type="ECO:0000313" key="15">
    <source>
        <dbReference type="Proteomes" id="UP001623592"/>
    </source>
</evidence>
<evidence type="ECO:0000256" key="3">
    <source>
        <dbReference type="ARBA" id="ARBA00007171"/>
    </source>
</evidence>
<dbReference type="Proteomes" id="UP001623592">
    <property type="component" value="Unassembled WGS sequence"/>
</dbReference>
<keyword evidence="10" id="KW-0961">Cell wall biogenesis/degradation</keyword>
<keyword evidence="6" id="KW-0133">Cell shape</keyword>
<proteinExistence type="inferred from homology"/>
<dbReference type="Pfam" id="PF03717">
    <property type="entry name" value="PBP_dimer"/>
    <property type="match status" value="1"/>
</dbReference>
<sequence length="898" mass="98977">MNKNKKRFFNRFNFLISIVVVVTATICVRLVMLQVVNANEYKSQANTKSHKFIKEVAARGELTDSTGIKLATNQQSYNITYMDTDSTEKSFYPTMAKVFYFLDKYGENKNDSFPIKVTPTYSFDFNVTDEKQINAAKIRFLNDRGGFRDDIIKNLYGALKWNKLTKVQKNNVDKYLLKMSPEYVFNRLKKLYKIPSNYSFNVDGNRISKKCTLDDIRKFMVVKDAVQMQSYSGYKPVDIASNIKKETAIAFMQKLNELPGIDVEEEPIRHYPYGKLASNAIGYIGKISASSDDESDSYAERGYDVSSDLIGISGLESAEEDRLKGTAGGEVVEVNKSGRVINKFASKDSYPGQNIKTTINADVQYTAEQALQKVMKSLRDSPGNGENGSYTGNATRGAAVAVDMTGGVIALAQSPNFNPNDFADPNGLSDAAKKKYFPTVEDQIKNLSIPSDLIDTLFPVDKSTGKRTDAYDYLPKPMYNYPVMGLTPPGSTFKMLTAIAGLETKTIDPYAIFDDQGNYDDGHGDKRTFKSDGPLGPLDLVNAIAHSSNPYFMTASEMIRKAFGYDKIAEYAWKFGLGVQPNSGVTPSTGIEIKENFGQTFNTYSKKISLGQQAAWEVINDLKDRKYSKKAQSIDLHTSNSDSSSIASLKANIKDKIKSYVINGKFDKEEFSALLNKFAQTTGISISDSDMEDISKGAKSDVEKQIENGIVPGDIHSAAIGQGDDNFTMLQLANYVATIANGGKRYKVHLTNEVTDPVTNSVVFKYNPQVICDTGVSKSTLEQVIKGMGLVNTIGTAEGKFDGLPFTTAGKTGTADAFSLDFQQKIQRSSYAVYLGFAPVENPKIAVATVIYDGGFGNQITNVARAIYESYFKNVEKMSSVPEDVIGSTKAQPEVDNP</sequence>
<reference evidence="14 15" key="1">
    <citation type="submission" date="2024-11" db="EMBL/GenBank/DDBJ databases">
        <authorList>
            <person name="Heng Y.C."/>
            <person name="Lim A.C.H."/>
            <person name="Lee J.K.Y."/>
            <person name="Kittelmann S."/>
        </authorList>
    </citation>
    <scope>NUCLEOTIDE SEQUENCE [LARGE SCALE GENOMIC DNA]</scope>
    <source>
        <strain evidence="14 15">WILCCON 0114</strain>
    </source>
</reference>